<proteinExistence type="predicted"/>
<dbReference type="RefSeq" id="WP_150565315.1">
    <property type="nucleotide sequence ID" value="NZ_CABPSD010000001.1"/>
</dbReference>
<sequence>MTTITAIDTEHYYVNGKAKVTRMDYNVWDDEGGALYRVINLNGHVSTKMCKKVVATHYLSDDEFFDAYKQSRSDAQRWISDKFGLIPEFGECD</sequence>
<gene>
    <name evidence="1" type="ORF">PMO31116_00520</name>
</gene>
<protein>
    <submittedName>
        <fullName evidence="1">Uncharacterized protein</fullName>
    </submittedName>
</protein>
<accession>A0A5E4S1A9</accession>
<dbReference type="Proteomes" id="UP000368474">
    <property type="component" value="Unassembled WGS sequence"/>
</dbReference>
<evidence type="ECO:0000313" key="2">
    <source>
        <dbReference type="Proteomes" id="UP000368474"/>
    </source>
</evidence>
<keyword evidence="2" id="KW-1185">Reference proteome</keyword>
<name>A0A5E4S1A9_9BURK</name>
<organism evidence="1 2">
    <name type="scientific">Pandoraea morbifera</name>
    <dbReference type="NCBI Taxonomy" id="2508300"/>
    <lineage>
        <taxon>Bacteria</taxon>
        <taxon>Pseudomonadati</taxon>
        <taxon>Pseudomonadota</taxon>
        <taxon>Betaproteobacteria</taxon>
        <taxon>Burkholderiales</taxon>
        <taxon>Burkholderiaceae</taxon>
        <taxon>Pandoraea</taxon>
    </lineage>
</organism>
<evidence type="ECO:0000313" key="1">
    <source>
        <dbReference type="EMBL" id="VVD69377.1"/>
    </source>
</evidence>
<dbReference type="EMBL" id="CABPSD010000001">
    <property type="protein sequence ID" value="VVD69377.1"/>
    <property type="molecule type" value="Genomic_DNA"/>
</dbReference>
<dbReference type="AlphaFoldDB" id="A0A5E4S1A9"/>
<reference evidence="1 2" key="1">
    <citation type="submission" date="2019-08" db="EMBL/GenBank/DDBJ databases">
        <authorList>
            <person name="Peeters C."/>
        </authorList>
    </citation>
    <scope>NUCLEOTIDE SEQUENCE [LARGE SCALE GENOMIC DNA]</scope>
    <source>
        <strain evidence="1 2">LMG 31116</strain>
    </source>
</reference>